<keyword evidence="8 11" id="KW-0238">DNA-binding</keyword>
<evidence type="ECO:0000256" key="1">
    <source>
        <dbReference type="ARBA" id="ARBA00004496"/>
    </source>
</evidence>
<dbReference type="PROSITE" id="PS51900">
    <property type="entry name" value="CB"/>
    <property type="match status" value="1"/>
</dbReference>
<evidence type="ECO:0000256" key="5">
    <source>
        <dbReference type="ARBA" id="ARBA00022618"/>
    </source>
</evidence>
<dbReference type="OrthoDB" id="9801717at2"/>
<evidence type="ECO:0000256" key="9">
    <source>
        <dbReference type="ARBA" id="ARBA00023172"/>
    </source>
</evidence>
<dbReference type="NCBIfam" id="NF001399">
    <property type="entry name" value="PRK00283.1"/>
    <property type="match status" value="1"/>
</dbReference>
<keyword evidence="4 11" id="KW-0963">Cytoplasm</keyword>
<dbReference type="EMBL" id="PKUQ01000011">
    <property type="protein sequence ID" value="PLW78094.1"/>
    <property type="molecule type" value="Genomic_DNA"/>
</dbReference>
<feature type="active site" evidence="11">
    <location>
        <position position="183"/>
    </location>
</feature>
<dbReference type="InterPro" id="IPR044068">
    <property type="entry name" value="CB"/>
</dbReference>
<evidence type="ECO:0000256" key="10">
    <source>
        <dbReference type="ARBA" id="ARBA00023306"/>
    </source>
</evidence>
<dbReference type="PANTHER" id="PTHR30349">
    <property type="entry name" value="PHAGE INTEGRASE-RELATED"/>
    <property type="match status" value="1"/>
</dbReference>
<comment type="similarity">
    <text evidence="2 11">Belongs to the 'phage' integrase family. XerD subfamily.</text>
</comment>
<dbReference type="InterPro" id="IPR004107">
    <property type="entry name" value="Integrase_SAM-like_N"/>
</dbReference>
<dbReference type="GO" id="GO:0009037">
    <property type="term" value="F:tyrosine-based site-specific recombinase activity"/>
    <property type="evidence" value="ECO:0007669"/>
    <property type="project" value="UniProtKB-UniRule"/>
</dbReference>
<dbReference type="InterPro" id="IPR050090">
    <property type="entry name" value="Tyrosine_recombinase_XerCD"/>
</dbReference>
<dbReference type="Pfam" id="PF00589">
    <property type="entry name" value="Phage_integrase"/>
    <property type="match status" value="1"/>
</dbReference>
<dbReference type="RefSeq" id="WP_101533001.1">
    <property type="nucleotide sequence ID" value="NZ_PKUQ01000011.1"/>
</dbReference>
<comment type="subcellular location">
    <subcellularLocation>
        <location evidence="1 11">Cytoplasm</location>
    </subcellularLocation>
</comment>
<dbReference type="GO" id="GO:0005737">
    <property type="term" value="C:cytoplasm"/>
    <property type="evidence" value="ECO:0007669"/>
    <property type="project" value="UniProtKB-SubCell"/>
</dbReference>
<accession>A0A2N5XUB9</accession>
<organism evidence="14 15">
    <name type="scientific">Cohaesibacter celericrescens</name>
    <dbReference type="NCBI Taxonomy" id="2067669"/>
    <lineage>
        <taxon>Bacteria</taxon>
        <taxon>Pseudomonadati</taxon>
        <taxon>Pseudomonadota</taxon>
        <taxon>Alphaproteobacteria</taxon>
        <taxon>Hyphomicrobiales</taxon>
        <taxon>Cohaesibacteraceae</taxon>
    </lineage>
</organism>
<reference evidence="14 15" key="1">
    <citation type="submission" date="2018-01" db="EMBL/GenBank/DDBJ databases">
        <title>The draft genome sequence of Cohaesibacter sp. H1304.</title>
        <authorList>
            <person name="Wang N.-N."/>
            <person name="Du Z.-J."/>
        </authorList>
    </citation>
    <scope>NUCLEOTIDE SEQUENCE [LARGE SCALE GENOMIC DNA]</scope>
    <source>
        <strain evidence="14 15">H1304</strain>
    </source>
</reference>
<dbReference type="Gene3D" id="1.10.443.10">
    <property type="entry name" value="Intergrase catalytic core"/>
    <property type="match status" value="1"/>
</dbReference>
<evidence type="ECO:0000256" key="4">
    <source>
        <dbReference type="ARBA" id="ARBA00022490"/>
    </source>
</evidence>
<dbReference type="InterPro" id="IPR011932">
    <property type="entry name" value="Recomb_XerD"/>
</dbReference>
<feature type="active site" description="O-(3'-phospho-DNA)-tyrosine intermediate" evidence="11">
    <location>
        <position position="297"/>
    </location>
</feature>
<keyword evidence="9 11" id="KW-0233">DNA recombination</keyword>
<gene>
    <name evidence="11" type="primary">xerD</name>
    <name evidence="14" type="ORF">C0081_06490</name>
</gene>
<dbReference type="PANTHER" id="PTHR30349:SF90">
    <property type="entry name" value="TYROSINE RECOMBINASE XERD"/>
    <property type="match status" value="1"/>
</dbReference>
<evidence type="ECO:0000256" key="7">
    <source>
        <dbReference type="ARBA" id="ARBA00022908"/>
    </source>
</evidence>
<protein>
    <recommendedName>
        <fullName evidence="3 11">Tyrosine recombinase XerD</fullName>
    </recommendedName>
</protein>
<evidence type="ECO:0000256" key="3">
    <source>
        <dbReference type="ARBA" id="ARBA00015810"/>
    </source>
</evidence>
<dbReference type="InterPro" id="IPR013762">
    <property type="entry name" value="Integrase-like_cat_sf"/>
</dbReference>
<keyword evidence="6 11" id="KW-0159">Chromosome partition</keyword>
<evidence type="ECO:0000313" key="14">
    <source>
        <dbReference type="EMBL" id="PLW78094.1"/>
    </source>
</evidence>
<name>A0A2N5XUB9_9HYPH</name>
<feature type="active site" evidence="11">
    <location>
        <position position="262"/>
    </location>
</feature>
<dbReference type="HAMAP" id="MF_01807">
    <property type="entry name" value="Recomb_XerD"/>
    <property type="match status" value="1"/>
</dbReference>
<feature type="active site" evidence="11">
    <location>
        <position position="265"/>
    </location>
</feature>
<dbReference type="InterPro" id="IPR010998">
    <property type="entry name" value="Integrase_recombinase_N"/>
</dbReference>
<evidence type="ECO:0000256" key="8">
    <source>
        <dbReference type="ARBA" id="ARBA00023125"/>
    </source>
</evidence>
<dbReference type="PROSITE" id="PS51898">
    <property type="entry name" value="TYR_RECOMBINASE"/>
    <property type="match status" value="1"/>
</dbReference>
<feature type="active site" evidence="11">
    <location>
        <position position="288"/>
    </location>
</feature>
<dbReference type="HAMAP" id="MF_01808">
    <property type="entry name" value="Recomb_XerC_XerD"/>
    <property type="match status" value="1"/>
</dbReference>
<dbReference type="InterPro" id="IPR011010">
    <property type="entry name" value="DNA_brk_join_enz"/>
</dbReference>
<keyword evidence="7 11" id="KW-0229">DNA integration</keyword>
<evidence type="ECO:0000256" key="6">
    <source>
        <dbReference type="ARBA" id="ARBA00022829"/>
    </source>
</evidence>
<dbReference type="GO" id="GO:0003677">
    <property type="term" value="F:DNA binding"/>
    <property type="evidence" value="ECO:0007669"/>
    <property type="project" value="UniProtKB-UniRule"/>
</dbReference>
<evidence type="ECO:0000256" key="2">
    <source>
        <dbReference type="ARBA" id="ARBA00010450"/>
    </source>
</evidence>
<comment type="caution">
    <text evidence="14">The sequence shown here is derived from an EMBL/GenBank/DDBJ whole genome shotgun (WGS) entry which is preliminary data.</text>
</comment>
<dbReference type="InterPro" id="IPR002104">
    <property type="entry name" value="Integrase_catalytic"/>
</dbReference>
<evidence type="ECO:0000259" key="12">
    <source>
        <dbReference type="PROSITE" id="PS51898"/>
    </source>
</evidence>
<sequence length="328" mass="36723">MPLSNQQALHLFLDSLSAEKGASGNTLDAYRRDLDDLEDSLSAQQVRFETCIADDLRTYLAELAERDLAASTIARKISSIRQLFRFLYSDGYRSEDPSTTLKAPKRNRPLPKVLTEQEVDRLIEAARFNASLDGPTPKRQIRAMRLYVLLELLYATGLRVSELVSLPASAAHQDGQFLSVIGKGSKERLVPLSDRAKQAMQDYRAMLTSTDMVTRTKGVTAARQWLFPSFGESGHYTRQAFARELKALADDVGLDATAISPHVLRHAFASHLLQNGANLRAVQKLLGHSDISTTQIYTHILDERLIELVEQHHPLSAQFETNKHKKTN</sequence>
<dbReference type="GO" id="GO:0006313">
    <property type="term" value="P:DNA transposition"/>
    <property type="evidence" value="ECO:0007669"/>
    <property type="project" value="UniProtKB-UniRule"/>
</dbReference>
<dbReference type="Gene3D" id="1.10.150.130">
    <property type="match status" value="1"/>
</dbReference>
<dbReference type="Pfam" id="PF02899">
    <property type="entry name" value="Phage_int_SAM_1"/>
    <property type="match status" value="1"/>
</dbReference>
<dbReference type="SUPFAM" id="SSF56349">
    <property type="entry name" value="DNA breaking-rejoining enzymes"/>
    <property type="match status" value="1"/>
</dbReference>
<dbReference type="InterPro" id="IPR023009">
    <property type="entry name" value="Tyrosine_recombinase_XerC/XerD"/>
</dbReference>
<feature type="active site" evidence="11">
    <location>
        <position position="159"/>
    </location>
</feature>
<dbReference type="GO" id="GO:0007059">
    <property type="term" value="P:chromosome segregation"/>
    <property type="evidence" value="ECO:0007669"/>
    <property type="project" value="UniProtKB-UniRule"/>
</dbReference>
<dbReference type="GO" id="GO:0051301">
    <property type="term" value="P:cell division"/>
    <property type="evidence" value="ECO:0007669"/>
    <property type="project" value="UniProtKB-KW"/>
</dbReference>
<evidence type="ECO:0000259" key="13">
    <source>
        <dbReference type="PROSITE" id="PS51900"/>
    </source>
</evidence>
<comment type="subunit">
    <text evidence="11">Forms a cyclic heterotetrameric complex composed of two molecules of XerC and two molecules of XerD.</text>
</comment>
<feature type="domain" description="Tyr recombinase" evidence="12">
    <location>
        <begin position="109"/>
        <end position="310"/>
    </location>
</feature>
<evidence type="ECO:0000256" key="11">
    <source>
        <dbReference type="HAMAP-Rule" id="MF_01807"/>
    </source>
</evidence>
<comment type="function">
    <text evidence="11">Site-specific tyrosine recombinase, which acts by catalyzing the cutting and rejoining of the recombining DNA molecules. The XerC-XerD complex is essential to convert dimers of the bacterial chromosome into monomers to permit their segregation at cell division. It also contributes to the segregational stability of plasmids.</text>
</comment>
<dbReference type="AlphaFoldDB" id="A0A2N5XUB9"/>
<proteinExistence type="inferred from homology"/>
<evidence type="ECO:0000313" key="15">
    <source>
        <dbReference type="Proteomes" id="UP000234881"/>
    </source>
</evidence>
<dbReference type="Proteomes" id="UP000234881">
    <property type="component" value="Unassembled WGS sequence"/>
</dbReference>
<keyword evidence="5 11" id="KW-0132">Cell division</keyword>
<keyword evidence="10 11" id="KW-0131">Cell cycle</keyword>
<feature type="domain" description="Core-binding (CB)" evidence="13">
    <location>
        <begin position="3"/>
        <end position="88"/>
    </location>
</feature>
<keyword evidence="15" id="KW-1185">Reference proteome</keyword>